<accession>A0A5C8US31</accession>
<evidence type="ECO:0000256" key="1">
    <source>
        <dbReference type="SAM" id="Phobius"/>
    </source>
</evidence>
<dbReference type="RefSeq" id="WP_147782988.1">
    <property type="nucleotide sequence ID" value="NZ_VRMG01000005.1"/>
</dbReference>
<dbReference type="Proteomes" id="UP000321379">
    <property type="component" value="Unassembled WGS sequence"/>
</dbReference>
<evidence type="ECO:0000313" key="5">
    <source>
        <dbReference type="Proteomes" id="UP000321379"/>
    </source>
</evidence>
<dbReference type="CDD" id="cd08545">
    <property type="entry name" value="YcnI_like"/>
    <property type="match status" value="1"/>
</dbReference>
<feature type="transmembrane region" description="Helical" evidence="1">
    <location>
        <begin position="216"/>
        <end position="235"/>
    </location>
</feature>
<dbReference type="InterPro" id="IPR038507">
    <property type="entry name" value="YcnI-like_sf"/>
</dbReference>
<protein>
    <submittedName>
        <fullName evidence="4">YcnI family protein</fullName>
    </submittedName>
</protein>
<keyword evidence="1" id="KW-1133">Transmembrane helix</keyword>
<dbReference type="Gene3D" id="2.60.40.2230">
    <property type="entry name" value="Uncharacterised protein YcnI-like PF07987, DUF1775"/>
    <property type="match status" value="1"/>
</dbReference>
<keyword evidence="2" id="KW-0732">Signal</keyword>
<dbReference type="Pfam" id="PF07987">
    <property type="entry name" value="DUF1775"/>
    <property type="match status" value="1"/>
</dbReference>
<name>A0A5C8US31_9MICO</name>
<feature type="signal peptide" evidence="2">
    <location>
        <begin position="1"/>
        <end position="27"/>
    </location>
</feature>
<comment type="caution">
    <text evidence="4">The sequence shown here is derived from an EMBL/GenBank/DDBJ whole genome shotgun (WGS) entry which is preliminary data.</text>
</comment>
<organism evidence="4 5">
    <name type="scientific">Lacisediminihabitans profunda</name>
    <dbReference type="NCBI Taxonomy" id="2594790"/>
    <lineage>
        <taxon>Bacteria</taxon>
        <taxon>Bacillati</taxon>
        <taxon>Actinomycetota</taxon>
        <taxon>Actinomycetes</taxon>
        <taxon>Micrococcales</taxon>
        <taxon>Microbacteriaceae</taxon>
        <taxon>Lacisediminihabitans</taxon>
    </lineage>
</organism>
<dbReference type="InterPro" id="IPR012533">
    <property type="entry name" value="YcnI-copper_dom"/>
</dbReference>
<reference evidence="4 5" key="1">
    <citation type="submission" date="2019-08" db="EMBL/GenBank/DDBJ databases">
        <title>Bacterial whole genome sequence for Glaciihabitans sp. CHu50b-6-2.</title>
        <authorList>
            <person name="Jin L."/>
        </authorList>
    </citation>
    <scope>NUCLEOTIDE SEQUENCE [LARGE SCALE GENOMIC DNA]</scope>
    <source>
        <strain evidence="4 5">CHu50b-6-2</strain>
    </source>
</reference>
<keyword evidence="1" id="KW-0812">Transmembrane</keyword>
<evidence type="ECO:0000256" key="2">
    <source>
        <dbReference type="SAM" id="SignalP"/>
    </source>
</evidence>
<gene>
    <name evidence="4" type="ORF">FVP33_07580</name>
</gene>
<evidence type="ECO:0000259" key="3">
    <source>
        <dbReference type="Pfam" id="PF07987"/>
    </source>
</evidence>
<feature type="chain" id="PRO_5039401483" evidence="2">
    <location>
        <begin position="28"/>
        <end position="242"/>
    </location>
</feature>
<evidence type="ECO:0000313" key="4">
    <source>
        <dbReference type="EMBL" id="TXN31401.1"/>
    </source>
</evidence>
<proteinExistence type="predicted"/>
<dbReference type="EMBL" id="VRMG01000005">
    <property type="protein sequence ID" value="TXN31401.1"/>
    <property type="molecule type" value="Genomic_DNA"/>
</dbReference>
<keyword evidence="5" id="KW-1185">Reference proteome</keyword>
<feature type="domain" description="YncI copper-binding" evidence="3">
    <location>
        <begin position="35"/>
        <end position="177"/>
    </location>
</feature>
<keyword evidence="1" id="KW-0472">Membrane</keyword>
<sequence>MKKRTILSRSVLTSAVAVGAGAIFAIAAPLAANAHVSVTPYTAEPGSYALITFKIPNESATASTDTVEVDLPTATPFASVSYVPVAGWDVELVTETLPKPVKVDGGEVTKAVTKVVWTAQAGNAIEDGQLQLLSLSVGPVPDTGRILLPATQTYSDGTVVKWSEKGADAEKPAPVLYVTDTPVASHDADAEVTAATTAEHGGAGTTAAASDPIARGLGVSGLVVGAVGIVLAVVFSRRRAAN</sequence>
<dbReference type="AlphaFoldDB" id="A0A5C8US31"/>